<sequence>MSQALSESTQLPSDLASAILFEIEQTFRGQVPNLFQAYAKYPPLLEASWNKFKSIMLAGKLRREVKEVMALLISHDNECKYCVAAHTAVLHEMRFNEEKIAGMLQNVLPPVFTEKEMALIKFARKANNDWHKISETNIKELFDLGIDESELLEAFGVMEMFIAFNRFADVMGIEIDF</sequence>
<dbReference type="Gene3D" id="1.20.1290.10">
    <property type="entry name" value="AhpD-like"/>
    <property type="match status" value="1"/>
</dbReference>
<evidence type="ECO:0000259" key="1">
    <source>
        <dbReference type="Pfam" id="PF02627"/>
    </source>
</evidence>
<dbReference type="EC" id="1.11.1.15" evidence="2"/>
<evidence type="ECO:0000313" key="2">
    <source>
        <dbReference type="EMBL" id="CAE6517213.1"/>
    </source>
</evidence>
<dbReference type="InterPro" id="IPR029032">
    <property type="entry name" value="AhpD-like"/>
</dbReference>
<dbReference type="EMBL" id="CAJNAP010000054">
    <property type="protein sequence ID" value="CAE6517213.1"/>
    <property type="molecule type" value="Genomic_DNA"/>
</dbReference>
<comment type="caution">
    <text evidence="2">The sequence shown here is derived from an EMBL/GenBank/DDBJ whole genome shotgun (WGS) entry which is preliminary data.</text>
</comment>
<dbReference type="Proteomes" id="UP000601736">
    <property type="component" value="Unassembled WGS sequence"/>
</dbReference>
<accession>A0A8H8Z488</accession>
<protein>
    <submittedName>
        <fullName evidence="2">Alkyl hydroperoxide reductase AhpD</fullName>
        <ecNumber evidence="2">1.11.1.15</ecNumber>
    </submittedName>
</protein>
<dbReference type="PANTHER" id="PTHR35446:SF2">
    <property type="entry name" value="CARBOXYMUCONOLACTONE DECARBOXYLASE-LIKE DOMAIN-CONTAINING PROTEIN"/>
    <property type="match status" value="1"/>
</dbReference>
<dbReference type="NCBIfam" id="TIGR00778">
    <property type="entry name" value="ahpD_dom"/>
    <property type="match status" value="1"/>
</dbReference>
<gene>
    <name evidence="2" type="ORF">NMYAN_80009</name>
</gene>
<dbReference type="Pfam" id="PF02627">
    <property type="entry name" value="CMD"/>
    <property type="match status" value="1"/>
</dbReference>
<reference evidence="2" key="1">
    <citation type="submission" date="2021-02" db="EMBL/GenBank/DDBJ databases">
        <authorList>
            <person name="Han P."/>
        </authorList>
    </citation>
    <scope>NUCLEOTIDE SEQUENCE</scope>
    <source>
        <strain evidence="2">Nitrosomonas nitrosa 18-3D</strain>
    </source>
</reference>
<dbReference type="PANTHER" id="PTHR35446">
    <property type="entry name" value="SI:CH211-175M2.5"/>
    <property type="match status" value="1"/>
</dbReference>
<dbReference type="AlphaFoldDB" id="A0A8H8Z488"/>
<organism evidence="2 3">
    <name type="scientific">Nitrosomonas nitrosa</name>
    <dbReference type="NCBI Taxonomy" id="52442"/>
    <lineage>
        <taxon>Bacteria</taxon>
        <taxon>Pseudomonadati</taxon>
        <taxon>Pseudomonadota</taxon>
        <taxon>Betaproteobacteria</taxon>
        <taxon>Nitrosomonadales</taxon>
        <taxon>Nitrosomonadaceae</taxon>
        <taxon>Nitrosomonas</taxon>
    </lineage>
</organism>
<keyword evidence="2" id="KW-0575">Peroxidase</keyword>
<dbReference type="SUPFAM" id="SSF69118">
    <property type="entry name" value="AhpD-like"/>
    <property type="match status" value="1"/>
</dbReference>
<name>A0A8H8Z488_9PROT</name>
<dbReference type="RefSeq" id="WP_204800382.1">
    <property type="nucleotide sequence ID" value="NZ_CAJNAP010000054.1"/>
</dbReference>
<dbReference type="InterPro" id="IPR004675">
    <property type="entry name" value="AhpD_core"/>
</dbReference>
<dbReference type="GO" id="GO:0051920">
    <property type="term" value="F:peroxiredoxin activity"/>
    <property type="evidence" value="ECO:0007669"/>
    <property type="project" value="InterPro"/>
</dbReference>
<proteinExistence type="predicted"/>
<evidence type="ECO:0000313" key="3">
    <source>
        <dbReference type="Proteomes" id="UP000601736"/>
    </source>
</evidence>
<keyword evidence="2" id="KW-0560">Oxidoreductase</keyword>
<feature type="domain" description="Carboxymuconolactone decarboxylase-like" evidence="1">
    <location>
        <begin position="45"/>
        <end position="124"/>
    </location>
</feature>
<dbReference type="InterPro" id="IPR003779">
    <property type="entry name" value="CMD-like"/>
</dbReference>